<dbReference type="Gramene" id="rna-AYBTSS11_LOCUS7998">
    <property type="protein sequence ID" value="CAJ1937400.1"/>
    <property type="gene ID" value="gene-AYBTSS11_LOCUS7998"/>
</dbReference>
<dbReference type="AlphaFoldDB" id="A0AA86S075"/>
<dbReference type="Proteomes" id="UP001189624">
    <property type="component" value="Chromosome 3"/>
</dbReference>
<evidence type="ECO:0008006" key="3">
    <source>
        <dbReference type="Google" id="ProtNLM"/>
    </source>
</evidence>
<evidence type="ECO:0000313" key="2">
    <source>
        <dbReference type="Proteomes" id="UP001189624"/>
    </source>
</evidence>
<sequence length="289" mass="33045">MHPAMYDDHIALGRHATGKSRCSERLPSSVKSRSCSCCNPCSRNKNALAGSHNMVVEKCPQEKTTQTLDILTEETISESSEDEFLQKQVSVGPGFQAEIPEWTGVVSESNSKWLGTRKWSLKPDTKPANETDVGRGRQGKCSCEHQGSVACVRLHIAEKRMKLKLELGSEFYHWGFDRMGEEVSLQWTAEEEKRFKDIMRSSTPSKIKYFWNNPFKYFTDRTRKNVVSYYFNVFLIQLRTYQNRTTPKNIDSDDEVEFGNFSNGFGMEAVKGPGDDFMECSLSKQYSEF</sequence>
<dbReference type="PANTHER" id="PTHR46872">
    <property type="entry name" value="DNA BINDING PROTEIN"/>
    <property type="match status" value="1"/>
</dbReference>
<reference evidence="1" key="1">
    <citation type="submission" date="2023-10" db="EMBL/GenBank/DDBJ databases">
        <authorList>
            <person name="Domelevo Entfellner J.-B."/>
        </authorList>
    </citation>
    <scope>NUCLEOTIDE SEQUENCE</scope>
</reference>
<organism evidence="1 2">
    <name type="scientific">Sphenostylis stenocarpa</name>
    <dbReference type="NCBI Taxonomy" id="92480"/>
    <lineage>
        <taxon>Eukaryota</taxon>
        <taxon>Viridiplantae</taxon>
        <taxon>Streptophyta</taxon>
        <taxon>Embryophyta</taxon>
        <taxon>Tracheophyta</taxon>
        <taxon>Spermatophyta</taxon>
        <taxon>Magnoliopsida</taxon>
        <taxon>eudicotyledons</taxon>
        <taxon>Gunneridae</taxon>
        <taxon>Pentapetalae</taxon>
        <taxon>rosids</taxon>
        <taxon>fabids</taxon>
        <taxon>Fabales</taxon>
        <taxon>Fabaceae</taxon>
        <taxon>Papilionoideae</taxon>
        <taxon>50 kb inversion clade</taxon>
        <taxon>NPAAA clade</taxon>
        <taxon>indigoferoid/millettioid clade</taxon>
        <taxon>Phaseoleae</taxon>
        <taxon>Sphenostylis</taxon>
    </lineage>
</organism>
<gene>
    <name evidence="1" type="ORF">AYBTSS11_LOCUS7998</name>
</gene>
<accession>A0AA86S075</accession>
<keyword evidence="2" id="KW-1185">Reference proteome</keyword>
<proteinExistence type="predicted"/>
<dbReference type="PANTHER" id="PTHR46872:SF10">
    <property type="entry name" value="MYB-LIKE DOMAIN-CONTAINING PROTEIN"/>
    <property type="match status" value="1"/>
</dbReference>
<protein>
    <recommendedName>
        <fullName evidence="3">AT-rich interactive domain-containing protein 2</fullName>
    </recommendedName>
</protein>
<dbReference type="EMBL" id="OY731400">
    <property type="protein sequence ID" value="CAJ1937400.1"/>
    <property type="molecule type" value="Genomic_DNA"/>
</dbReference>
<evidence type="ECO:0000313" key="1">
    <source>
        <dbReference type="EMBL" id="CAJ1937400.1"/>
    </source>
</evidence>
<name>A0AA86S075_9FABA</name>